<keyword evidence="2" id="KW-1185">Reference proteome</keyword>
<sequence length="42" mass="5057">QNIIVTNLIELNNAIGSYFEFKKNSDQEIWKLMMRRIDELNN</sequence>
<reference evidence="1" key="1">
    <citation type="submission" date="2021-06" db="EMBL/GenBank/DDBJ databases">
        <authorList>
            <person name="Kallberg Y."/>
            <person name="Tangrot J."/>
            <person name="Rosling A."/>
        </authorList>
    </citation>
    <scope>NUCLEOTIDE SEQUENCE</scope>
    <source>
        <strain evidence="1">IN212</strain>
    </source>
</reference>
<feature type="non-terminal residue" evidence="1">
    <location>
        <position position="42"/>
    </location>
</feature>
<dbReference type="Proteomes" id="UP000789396">
    <property type="component" value="Unassembled WGS sequence"/>
</dbReference>
<proteinExistence type="predicted"/>
<protein>
    <submittedName>
        <fullName evidence="1">18713_t:CDS:1</fullName>
    </submittedName>
</protein>
<evidence type="ECO:0000313" key="1">
    <source>
        <dbReference type="EMBL" id="CAG8797067.1"/>
    </source>
</evidence>
<dbReference type="AlphaFoldDB" id="A0A9N9JW94"/>
<feature type="non-terminal residue" evidence="1">
    <location>
        <position position="1"/>
    </location>
</feature>
<accession>A0A9N9JW94</accession>
<dbReference type="EMBL" id="CAJVPZ010067398">
    <property type="protein sequence ID" value="CAG8797067.1"/>
    <property type="molecule type" value="Genomic_DNA"/>
</dbReference>
<organism evidence="1 2">
    <name type="scientific">Racocetra fulgida</name>
    <dbReference type="NCBI Taxonomy" id="60492"/>
    <lineage>
        <taxon>Eukaryota</taxon>
        <taxon>Fungi</taxon>
        <taxon>Fungi incertae sedis</taxon>
        <taxon>Mucoromycota</taxon>
        <taxon>Glomeromycotina</taxon>
        <taxon>Glomeromycetes</taxon>
        <taxon>Diversisporales</taxon>
        <taxon>Gigasporaceae</taxon>
        <taxon>Racocetra</taxon>
    </lineage>
</organism>
<name>A0A9N9JW94_9GLOM</name>
<comment type="caution">
    <text evidence="1">The sequence shown here is derived from an EMBL/GenBank/DDBJ whole genome shotgun (WGS) entry which is preliminary data.</text>
</comment>
<gene>
    <name evidence="1" type="ORF">RFULGI_LOCUS17343</name>
</gene>
<evidence type="ECO:0000313" key="2">
    <source>
        <dbReference type="Proteomes" id="UP000789396"/>
    </source>
</evidence>